<dbReference type="RefSeq" id="XP_067546397.1">
    <property type="nucleotide sequence ID" value="XM_067694036.1"/>
</dbReference>
<dbReference type="GeneID" id="93653543"/>
<evidence type="ECO:0000256" key="1">
    <source>
        <dbReference type="SAM" id="Coils"/>
    </source>
</evidence>
<dbReference type="EMBL" id="JAEOAQ010000007">
    <property type="protein sequence ID" value="KAG5417281.1"/>
    <property type="molecule type" value="Genomic_DNA"/>
</dbReference>
<protein>
    <submittedName>
        <fullName evidence="2">GCF1</fullName>
    </submittedName>
</protein>
<dbReference type="AlphaFoldDB" id="A0A8H7ZC76"/>
<sequence length="253" mass="29647">MMRLMINPGRALASQLLYKPLLINASISHHQTVKFLTTTSAKQPKDKKLQQLKDKLKRAKDKQKKLEKDLKDKERYIKKQISERKQKAIDSEKDKLKRVKEAKKQKAYVKDTLREPRPLTVRNFYAKATKTPVTTLNENFDALSEPEKEQYKKATEKYNAALKAVLTPKPELGPTTGYQNFVSQNYPPNVTSAVAMRQLAEKWKTLSQEEKESFNVPEDEAERIKSIQKKWEQTREKEYPQLLKFKKEYNFTI</sequence>
<evidence type="ECO:0000313" key="3">
    <source>
        <dbReference type="Proteomes" id="UP000669133"/>
    </source>
</evidence>
<proteinExistence type="predicted"/>
<reference evidence="2 3" key="1">
    <citation type="submission" date="2020-12" db="EMBL/GenBank/DDBJ databases">
        <title>Effect of drift, selection, and recombination on the evolution of hybrid genomes in Candida yeast pathogens.</title>
        <authorList>
            <person name="Mixao V."/>
            <person name="Ksiezopolska E."/>
            <person name="Saus E."/>
            <person name="Boekhout T."/>
            <person name="Gacser A."/>
            <person name="Gabaldon T."/>
        </authorList>
    </citation>
    <scope>NUCLEOTIDE SEQUENCE [LARGE SCALE GENOMIC DNA]</scope>
    <source>
        <strain evidence="2 3">BP57</strain>
    </source>
</reference>
<accession>A0A8H7ZC76</accession>
<dbReference type="SUPFAM" id="SSF47095">
    <property type="entry name" value="HMG-box"/>
    <property type="match status" value="1"/>
</dbReference>
<organism evidence="2 3">
    <name type="scientific">Candida metapsilosis</name>
    <dbReference type="NCBI Taxonomy" id="273372"/>
    <lineage>
        <taxon>Eukaryota</taxon>
        <taxon>Fungi</taxon>
        <taxon>Dikarya</taxon>
        <taxon>Ascomycota</taxon>
        <taxon>Saccharomycotina</taxon>
        <taxon>Pichiomycetes</taxon>
        <taxon>Debaryomycetaceae</taxon>
        <taxon>Candida/Lodderomyces clade</taxon>
        <taxon>Candida</taxon>
    </lineage>
</organism>
<comment type="caution">
    <text evidence="2">The sequence shown here is derived from an EMBL/GenBank/DDBJ whole genome shotgun (WGS) entry which is preliminary data.</text>
</comment>
<dbReference type="InterPro" id="IPR036910">
    <property type="entry name" value="HMG_box_dom_sf"/>
</dbReference>
<feature type="coiled-coil region" evidence="1">
    <location>
        <begin position="42"/>
        <end position="102"/>
    </location>
</feature>
<gene>
    <name evidence="2" type="ORF">I9W82_004914</name>
</gene>
<dbReference type="Proteomes" id="UP000669133">
    <property type="component" value="Unassembled WGS sequence"/>
</dbReference>
<name>A0A8H7ZC76_9ASCO</name>
<evidence type="ECO:0000313" key="2">
    <source>
        <dbReference type="EMBL" id="KAG5417281.1"/>
    </source>
</evidence>
<dbReference type="CDD" id="cd00084">
    <property type="entry name" value="HMG-box_SF"/>
    <property type="match status" value="1"/>
</dbReference>
<keyword evidence="1" id="KW-0175">Coiled coil</keyword>
<dbReference type="OrthoDB" id="5550281at2759"/>
<dbReference type="Gene3D" id="1.10.30.10">
    <property type="entry name" value="High mobility group box domain"/>
    <property type="match status" value="1"/>
</dbReference>
<keyword evidence="3" id="KW-1185">Reference proteome</keyword>